<protein>
    <submittedName>
        <fullName evidence="2">Uncharacterized protein</fullName>
    </submittedName>
</protein>
<reference evidence="2" key="1">
    <citation type="submission" date="2015-07" db="EMBL/GenBank/DDBJ databases">
        <title>Adaptation to a free-living lifestyle via gene acquisitions in the diplomonad Trepomonas sp. PC1.</title>
        <authorList>
            <person name="Xu F."/>
            <person name="Jerlstrom-Hultqvist J."/>
            <person name="Kolisko M."/>
            <person name="Simpson A.G.B."/>
            <person name="Roger A.J."/>
            <person name="Svard S.G."/>
            <person name="Andersson J.O."/>
        </authorList>
    </citation>
    <scope>NUCLEOTIDE SEQUENCE</scope>
    <source>
        <strain evidence="2">PC1</strain>
    </source>
</reference>
<gene>
    <name evidence="2" type="ORF">TPC1_31475</name>
</gene>
<feature type="coiled-coil region" evidence="1">
    <location>
        <begin position="94"/>
        <end position="124"/>
    </location>
</feature>
<proteinExistence type="predicted"/>
<name>A0A146JWN0_9EUKA</name>
<dbReference type="AlphaFoldDB" id="A0A146JWN0"/>
<evidence type="ECO:0000313" key="2">
    <source>
        <dbReference type="EMBL" id="JAP89030.1"/>
    </source>
</evidence>
<organism evidence="2">
    <name type="scientific">Trepomonas sp. PC1</name>
    <dbReference type="NCBI Taxonomy" id="1076344"/>
    <lineage>
        <taxon>Eukaryota</taxon>
        <taxon>Metamonada</taxon>
        <taxon>Diplomonadida</taxon>
        <taxon>Hexamitidae</taxon>
        <taxon>Hexamitinae</taxon>
        <taxon>Trepomonas</taxon>
    </lineage>
</organism>
<keyword evidence="1" id="KW-0175">Coiled coil</keyword>
<dbReference type="EMBL" id="GDID01007576">
    <property type="protein sequence ID" value="JAP89030.1"/>
    <property type="molecule type" value="Transcribed_RNA"/>
</dbReference>
<evidence type="ECO:0000256" key="1">
    <source>
        <dbReference type="SAM" id="Coils"/>
    </source>
</evidence>
<sequence>KTKPHKLDQDTKTGIQSTHSQLCQSEKCDSAVQTDQNEMQRAEISFANLDSQKENLLEGTKVTTLEQKNPPSNNQLTTDDKFHQFSLPENTTTKNELQNENKIEEQQLNQLNQIQQNEDQAVQQEIKQLIINKDQNSQQSKTVQNKIEVIDSNAFTQLKQANQAIEVEKEQNILLDIHKPFQKLQKYLIGDITQNKLIQAILQIMTEVIIVQIDAKQIKIDEFQQYFKLSSNYESLSYGDDQDKVEESKQNQFFIQQIHNTEVSQDKTQLILFYHQKKTIQQFKKEQGVKYLEDQVPKGSLKISIQFSEASEEYQIDPDDFSVMLENVIRLLQLKRLRRPHVFEKYEE</sequence>
<accession>A0A146JWN0</accession>
<feature type="non-terminal residue" evidence="2">
    <location>
        <position position="1"/>
    </location>
</feature>